<reference evidence="15" key="1">
    <citation type="submission" date="2020-05" db="EMBL/GenBank/DDBJ databases">
        <authorList>
            <person name="Chiriac C."/>
            <person name="Salcher M."/>
            <person name="Ghai R."/>
            <person name="Kavagutti S V."/>
        </authorList>
    </citation>
    <scope>NUCLEOTIDE SEQUENCE</scope>
</reference>
<dbReference type="InterPro" id="IPR050065">
    <property type="entry name" value="GlmU-like"/>
</dbReference>
<feature type="domain" description="MobA-like NTP transferase" evidence="14">
    <location>
        <begin position="7"/>
        <end position="144"/>
    </location>
</feature>
<dbReference type="InterPro" id="IPR029044">
    <property type="entry name" value="Nucleotide-diphossugar_trans"/>
</dbReference>
<protein>
    <submittedName>
        <fullName evidence="15">Unannotated protein</fullName>
    </submittedName>
</protein>
<comment type="cofactor">
    <cofactor evidence="1">
        <name>Mg(2+)</name>
        <dbReference type="ChEBI" id="CHEBI:18420"/>
    </cofactor>
</comment>
<evidence type="ECO:0000256" key="7">
    <source>
        <dbReference type="ARBA" id="ARBA00022960"/>
    </source>
</evidence>
<evidence type="ECO:0000256" key="12">
    <source>
        <dbReference type="ARBA" id="ARBA00048247"/>
    </source>
</evidence>
<comment type="catalytic activity">
    <reaction evidence="13">
        <text>N-acetyl-alpha-D-glucosamine 1-phosphate + UTP + H(+) = UDP-N-acetyl-alpha-D-glucosamine + diphosphate</text>
        <dbReference type="Rhea" id="RHEA:13509"/>
        <dbReference type="ChEBI" id="CHEBI:15378"/>
        <dbReference type="ChEBI" id="CHEBI:33019"/>
        <dbReference type="ChEBI" id="CHEBI:46398"/>
        <dbReference type="ChEBI" id="CHEBI:57705"/>
        <dbReference type="ChEBI" id="CHEBI:57776"/>
        <dbReference type="EC" id="2.7.7.23"/>
    </reaction>
</comment>
<evidence type="ECO:0000256" key="10">
    <source>
        <dbReference type="ARBA" id="ARBA00023315"/>
    </source>
</evidence>
<evidence type="ECO:0000259" key="14">
    <source>
        <dbReference type="Pfam" id="PF12804"/>
    </source>
</evidence>
<evidence type="ECO:0000256" key="3">
    <source>
        <dbReference type="ARBA" id="ARBA00022679"/>
    </source>
</evidence>
<gene>
    <name evidence="15" type="ORF">UFOPK2992_00386</name>
</gene>
<dbReference type="EMBL" id="CAFAAI010000044">
    <property type="protein sequence ID" value="CAB4790444.1"/>
    <property type="molecule type" value="Genomic_DNA"/>
</dbReference>
<comment type="catalytic activity">
    <reaction evidence="12">
        <text>alpha-D-glucosamine 1-phosphate + acetyl-CoA = N-acetyl-alpha-D-glucosamine 1-phosphate + CoA + H(+)</text>
        <dbReference type="Rhea" id="RHEA:13725"/>
        <dbReference type="ChEBI" id="CHEBI:15378"/>
        <dbReference type="ChEBI" id="CHEBI:57287"/>
        <dbReference type="ChEBI" id="CHEBI:57288"/>
        <dbReference type="ChEBI" id="CHEBI:57776"/>
        <dbReference type="ChEBI" id="CHEBI:58516"/>
        <dbReference type="EC" id="2.3.1.157"/>
    </reaction>
</comment>
<dbReference type="GO" id="GO:0071555">
    <property type="term" value="P:cell wall organization"/>
    <property type="evidence" value="ECO:0007669"/>
    <property type="project" value="UniProtKB-KW"/>
</dbReference>
<keyword evidence="5" id="KW-0479">Metal-binding</keyword>
<dbReference type="GO" id="GO:0003977">
    <property type="term" value="F:UDP-N-acetylglucosamine diphosphorylase activity"/>
    <property type="evidence" value="ECO:0007669"/>
    <property type="project" value="UniProtKB-EC"/>
</dbReference>
<keyword evidence="9" id="KW-0511">Multifunctional enzyme</keyword>
<dbReference type="SUPFAM" id="SSF51161">
    <property type="entry name" value="Trimeric LpxA-like enzymes"/>
    <property type="match status" value="1"/>
</dbReference>
<organism evidence="15">
    <name type="scientific">freshwater metagenome</name>
    <dbReference type="NCBI Taxonomy" id="449393"/>
    <lineage>
        <taxon>unclassified sequences</taxon>
        <taxon>metagenomes</taxon>
        <taxon>ecological metagenomes</taxon>
    </lineage>
</organism>
<dbReference type="InterPro" id="IPR011004">
    <property type="entry name" value="Trimer_LpxA-like_sf"/>
</dbReference>
<evidence type="ECO:0000256" key="13">
    <source>
        <dbReference type="ARBA" id="ARBA00048493"/>
    </source>
</evidence>
<evidence type="ECO:0000256" key="6">
    <source>
        <dbReference type="ARBA" id="ARBA00022842"/>
    </source>
</evidence>
<sequence length="370" mass="39574">MVMSVSAIVLAAGEGTRMRSSRPKPLHLICGRGMVMHVIHALESVDVDRTIVVVGHGAERVAKKVHEQAPEWANVSFVEQLVQRGTGDAAMVGMSAIPGHDLDDLDDQSTVLILPGDTPLLRPETIHDLVATHVANGYAATLLTSFMDDPTGYGRVVRATSKSGEGRVLGIIEQRDASPEQLAVNEVNTSIYAFRRDLLGPALRHLSPDNSQGEYYLTDVIGALAGMGHRIGAVHAPEAETAGVNDRWQLALAERELRARTNRHWLLNGVTMLDPRQTFIDVTVQLGRDVTLYPGTILQGRTIIGSGCELGPDTRLIDCVVASDCVIENTVGRDAEIGAGARVGPYCHLPAGSSVVAAQTTGAFYTAPVE</sequence>
<dbReference type="AlphaFoldDB" id="A0A6J6X4H4"/>
<dbReference type="Gene3D" id="3.90.550.10">
    <property type="entry name" value="Spore Coat Polysaccharide Biosynthesis Protein SpsA, Chain A"/>
    <property type="match status" value="1"/>
</dbReference>
<evidence type="ECO:0000256" key="5">
    <source>
        <dbReference type="ARBA" id="ARBA00022723"/>
    </source>
</evidence>
<keyword evidence="4" id="KW-0548">Nucleotidyltransferase</keyword>
<dbReference type="PANTHER" id="PTHR43584:SF3">
    <property type="entry name" value="BIFUNCTIONAL PROTEIN GLMU"/>
    <property type="match status" value="1"/>
</dbReference>
<keyword evidence="11" id="KW-0961">Cell wall biogenesis/degradation</keyword>
<keyword evidence="6" id="KW-0460">Magnesium</keyword>
<keyword evidence="3" id="KW-0808">Transferase</keyword>
<evidence type="ECO:0000256" key="4">
    <source>
        <dbReference type="ARBA" id="ARBA00022695"/>
    </source>
</evidence>
<keyword evidence="7" id="KW-0133">Cell shape</keyword>
<name>A0A6J6X4H4_9ZZZZ</name>
<evidence type="ECO:0000256" key="11">
    <source>
        <dbReference type="ARBA" id="ARBA00023316"/>
    </source>
</evidence>
<evidence type="ECO:0000256" key="1">
    <source>
        <dbReference type="ARBA" id="ARBA00001946"/>
    </source>
</evidence>
<evidence type="ECO:0000313" key="15">
    <source>
        <dbReference type="EMBL" id="CAB4790444.1"/>
    </source>
</evidence>
<dbReference type="InterPro" id="IPR025877">
    <property type="entry name" value="MobA-like_NTP_Trfase"/>
</dbReference>
<dbReference type="GO" id="GO:0009252">
    <property type="term" value="P:peptidoglycan biosynthetic process"/>
    <property type="evidence" value="ECO:0007669"/>
    <property type="project" value="UniProtKB-KW"/>
</dbReference>
<keyword evidence="2" id="KW-0963">Cytoplasm</keyword>
<dbReference type="SUPFAM" id="SSF53448">
    <property type="entry name" value="Nucleotide-diphospho-sugar transferases"/>
    <property type="match status" value="1"/>
</dbReference>
<dbReference type="GO" id="GO:0008360">
    <property type="term" value="P:regulation of cell shape"/>
    <property type="evidence" value="ECO:0007669"/>
    <property type="project" value="UniProtKB-KW"/>
</dbReference>
<evidence type="ECO:0000256" key="8">
    <source>
        <dbReference type="ARBA" id="ARBA00022984"/>
    </source>
</evidence>
<accession>A0A6J6X4H4</accession>
<proteinExistence type="predicted"/>
<keyword evidence="10" id="KW-0012">Acyltransferase</keyword>
<dbReference type="CDD" id="cd02540">
    <property type="entry name" value="GT2_GlmU_N_bac"/>
    <property type="match status" value="1"/>
</dbReference>
<dbReference type="GO" id="GO:0019134">
    <property type="term" value="F:glucosamine-1-phosphate N-acetyltransferase activity"/>
    <property type="evidence" value="ECO:0007669"/>
    <property type="project" value="UniProtKB-EC"/>
</dbReference>
<dbReference type="Pfam" id="PF12804">
    <property type="entry name" value="NTP_transf_3"/>
    <property type="match status" value="1"/>
</dbReference>
<dbReference type="Gene3D" id="2.160.10.10">
    <property type="entry name" value="Hexapeptide repeat proteins"/>
    <property type="match status" value="1"/>
</dbReference>
<keyword evidence="8" id="KW-0573">Peptidoglycan synthesis</keyword>
<evidence type="ECO:0000256" key="9">
    <source>
        <dbReference type="ARBA" id="ARBA00023268"/>
    </source>
</evidence>
<dbReference type="GO" id="GO:0046872">
    <property type="term" value="F:metal ion binding"/>
    <property type="evidence" value="ECO:0007669"/>
    <property type="project" value="UniProtKB-KW"/>
</dbReference>
<evidence type="ECO:0000256" key="2">
    <source>
        <dbReference type="ARBA" id="ARBA00022490"/>
    </source>
</evidence>
<dbReference type="PANTHER" id="PTHR43584">
    <property type="entry name" value="NUCLEOTIDYL TRANSFERASE"/>
    <property type="match status" value="1"/>
</dbReference>